<reference evidence="10 11" key="1">
    <citation type="submission" date="2017-06" db="EMBL/GenBank/DDBJ databases">
        <authorList>
            <consortium name="Pathogen Informatics"/>
        </authorList>
    </citation>
    <scope>NUCLEOTIDE SEQUENCE [LARGE SCALE GENOMIC DNA]</scope>
    <source>
        <strain evidence="10 11">NCTC13788</strain>
    </source>
</reference>
<dbReference type="InterPro" id="IPR058240">
    <property type="entry name" value="rSAM_sf"/>
</dbReference>
<dbReference type="PROSITE" id="PS01087">
    <property type="entry name" value="RADICAL_ACTIVATING"/>
    <property type="match status" value="1"/>
</dbReference>
<dbReference type="Pfam" id="PF04055">
    <property type="entry name" value="Radical_SAM"/>
    <property type="match status" value="1"/>
</dbReference>
<dbReference type="PIRSF" id="PIRSF000371">
    <property type="entry name" value="PFL_act_enz"/>
    <property type="match status" value="1"/>
</dbReference>
<keyword evidence="11" id="KW-1185">Reference proteome</keyword>
<dbReference type="eggNOG" id="COG1180">
    <property type="taxonomic scope" value="Bacteria"/>
</dbReference>
<dbReference type="GO" id="GO:0046872">
    <property type="term" value="F:metal ion binding"/>
    <property type="evidence" value="ECO:0007669"/>
    <property type="project" value="UniProtKB-KW"/>
</dbReference>
<gene>
    <name evidence="10" type="primary">hpdA_1</name>
    <name evidence="10" type="ORF">SAMEA4412692_00209</name>
</gene>
<dbReference type="GO" id="GO:0051539">
    <property type="term" value="F:4 iron, 4 sulfur cluster binding"/>
    <property type="evidence" value="ECO:0007669"/>
    <property type="project" value="UniProtKB-KW"/>
</dbReference>
<dbReference type="InterPro" id="IPR034457">
    <property type="entry name" value="Organic_radical-activating"/>
</dbReference>
<dbReference type="Proteomes" id="UP000215185">
    <property type="component" value="Chromosome 1"/>
</dbReference>
<evidence type="ECO:0000313" key="10">
    <source>
        <dbReference type="EMBL" id="SNU86377.1"/>
    </source>
</evidence>
<dbReference type="PANTHER" id="PTHR30352:SF4">
    <property type="entry name" value="PYRUVATE FORMATE-LYASE 2-ACTIVATING ENZYME"/>
    <property type="match status" value="1"/>
</dbReference>
<accession>A0A239SLT9</accession>
<name>A0A239SLT9_9STRE</name>
<keyword evidence="5" id="KW-0479">Metal-binding</keyword>
<evidence type="ECO:0000256" key="8">
    <source>
        <dbReference type="ARBA" id="ARBA00023014"/>
    </source>
</evidence>
<evidence type="ECO:0000256" key="1">
    <source>
        <dbReference type="ARBA" id="ARBA00001966"/>
    </source>
</evidence>
<organism evidence="10 11">
    <name type="scientific">Streptococcus merionis</name>
    <dbReference type="NCBI Taxonomy" id="400065"/>
    <lineage>
        <taxon>Bacteria</taxon>
        <taxon>Bacillati</taxon>
        <taxon>Bacillota</taxon>
        <taxon>Bacilli</taxon>
        <taxon>Lactobacillales</taxon>
        <taxon>Streptococcaceae</taxon>
        <taxon>Streptococcus</taxon>
    </lineage>
</organism>
<dbReference type="KEGG" id="smen:SAMEA4412692_0209"/>
<proteinExistence type="inferred from homology"/>
<evidence type="ECO:0000256" key="6">
    <source>
        <dbReference type="ARBA" id="ARBA00023002"/>
    </source>
</evidence>
<evidence type="ECO:0000256" key="2">
    <source>
        <dbReference type="ARBA" id="ARBA00009777"/>
    </source>
</evidence>
<dbReference type="Gene3D" id="3.20.20.70">
    <property type="entry name" value="Aldolase class I"/>
    <property type="match status" value="1"/>
</dbReference>
<dbReference type="InterPro" id="IPR001989">
    <property type="entry name" value="Radical_activat_CS"/>
</dbReference>
<protein>
    <submittedName>
        <fullName evidence="10">Pyruvate formate-lyase activating enzyme</fullName>
        <ecNumber evidence="10">1.97.1.-</ecNumber>
        <ecNumber evidence="10">1.97.1.4</ecNumber>
    </submittedName>
</protein>
<dbReference type="SUPFAM" id="SSF102114">
    <property type="entry name" value="Radical SAM enzymes"/>
    <property type="match status" value="1"/>
</dbReference>
<dbReference type="GO" id="GO:0016829">
    <property type="term" value="F:lyase activity"/>
    <property type="evidence" value="ECO:0007669"/>
    <property type="project" value="UniProtKB-KW"/>
</dbReference>
<dbReference type="RefSeq" id="WP_018373105.1">
    <property type="nucleotide sequence ID" value="NZ_CASUGH010000262.1"/>
</dbReference>
<dbReference type="EMBL" id="LT906439">
    <property type="protein sequence ID" value="SNU86377.1"/>
    <property type="molecule type" value="Genomic_DNA"/>
</dbReference>
<dbReference type="PROSITE" id="PS51918">
    <property type="entry name" value="RADICAL_SAM"/>
    <property type="match status" value="1"/>
</dbReference>
<dbReference type="PANTHER" id="PTHR30352">
    <property type="entry name" value="PYRUVATE FORMATE-LYASE-ACTIVATING ENZYME"/>
    <property type="match status" value="1"/>
</dbReference>
<dbReference type="InterPro" id="IPR013785">
    <property type="entry name" value="Aldolase_TIM"/>
</dbReference>
<dbReference type="InterPro" id="IPR007197">
    <property type="entry name" value="rSAM"/>
</dbReference>
<dbReference type="EC" id="1.97.1.4" evidence="10"/>
<keyword evidence="4" id="KW-0949">S-adenosyl-L-methionine</keyword>
<evidence type="ECO:0000256" key="5">
    <source>
        <dbReference type="ARBA" id="ARBA00022723"/>
    </source>
</evidence>
<evidence type="ECO:0000313" key="11">
    <source>
        <dbReference type="Proteomes" id="UP000215185"/>
    </source>
</evidence>
<dbReference type="GO" id="GO:0043365">
    <property type="term" value="F:[formate-C-acetyltransferase]-activating enzyme activity"/>
    <property type="evidence" value="ECO:0007669"/>
    <property type="project" value="UniProtKB-EC"/>
</dbReference>
<dbReference type="AlphaFoldDB" id="A0A239SLT9"/>
<dbReference type="OrthoDB" id="9782387at2"/>
<sequence>MRQEKGIVFNIQHFSIHDGPGIRTTVFLKGCPLRCPWCSNPESQKASIETMQDATNPNLETLVGEVKTVDEIMDEVLKDWDFYEESGGGMTLSGGEIFAQFDFALALLKRAKELGLHTAIETTAFAKHEQFVTLIEYVDFIYTDLKHYNSLKHKRVTHVKNEQIIQNIHYAFKTGKEIVLRIPVIPNFNNSLEDARAFSELFDELDIRQVQLLPFHQFGENKYKLLGRTYEMADEQALHPEDLLDYQAIFQEKNIHCYF</sequence>
<dbReference type="STRING" id="1123308.GCA_000380085_00538"/>
<keyword evidence="8" id="KW-0411">Iron-sulfur</keyword>
<keyword evidence="10" id="KW-0670">Pyruvate</keyword>
<evidence type="ECO:0000256" key="7">
    <source>
        <dbReference type="ARBA" id="ARBA00023004"/>
    </source>
</evidence>
<keyword evidence="7" id="KW-0408">Iron</keyword>
<dbReference type="SFLD" id="SFLDS00029">
    <property type="entry name" value="Radical_SAM"/>
    <property type="match status" value="1"/>
</dbReference>
<dbReference type="NCBIfam" id="TIGR02494">
    <property type="entry name" value="PFLE_PFLC"/>
    <property type="match status" value="1"/>
</dbReference>
<dbReference type="InterPro" id="IPR012839">
    <property type="entry name" value="Organic_radical_activase"/>
</dbReference>
<dbReference type="CDD" id="cd01335">
    <property type="entry name" value="Radical_SAM"/>
    <property type="match status" value="1"/>
</dbReference>
<feature type="domain" description="Radical SAM core" evidence="9">
    <location>
        <begin position="17"/>
        <end position="256"/>
    </location>
</feature>
<evidence type="ECO:0000256" key="3">
    <source>
        <dbReference type="ARBA" id="ARBA00022485"/>
    </source>
</evidence>
<comment type="cofactor">
    <cofactor evidence="1">
        <name>[4Fe-4S] cluster</name>
        <dbReference type="ChEBI" id="CHEBI:49883"/>
    </cofactor>
</comment>
<dbReference type="SFLD" id="SFLDG01066">
    <property type="entry name" value="organic_radical-activating_enz"/>
    <property type="match status" value="1"/>
</dbReference>
<keyword evidence="10" id="KW-0456">Lyase</keyword>
<evidence type="ECO:0000259" key="9">
    <source>
        <dbReference type="PROSITE" id="PS51918"/>
    </source>
</evidence>
<dbReference type="EC" id="1.97.1.-" evidence="10"/>
<comment type="similarity">
    <text evidence="2">Belongs to the organic radical-activating enzymes family.</text>
</comment>
<evidence type="ECO:0000256" key="4">
    <source>
        <dbReference type="ARBA" id="ARBA00022691"/>
    </source>
</evidence>
<keyword evidence="6 10" id="KW-0560">Oxidoreductase</keyword>
<keyword evidence="3" id="KW-0004">4Fe-4S</keyword>